<dbReference type="PANTHER" id="PTHR21310">
    <property type="entry name" value="AMINOGLYCOSIDE PHOSPHOTRANSFERASE-RELATED-RELATED"/>
    <property type="match status" value="1"/>
</dbReference>
<dbReference type="AlphaFoldDB" id="A0A1Q3E9Y6"/>
<evidence type="ECO:0000256" key="1">
    <source>
        <dbReference type="SAM" id="MobiDB-lite"/>
    </source>
</evidence>
<evidence type="ECO:0000259" key="2">
    <source>
        <dbReference type="Pfam" id="PF01636"/>
    </source>
</evidence>
<dbReference type="InterPro" id="IPR051678">
    <property type="entry name" value="AGP_Transferase"/>
</dbReference>
<feature type="compositionally biased region" description="Low complexity" evidence="1">
    <location>
        <begin position="576"/>
        <end position="586"/>
    </location>
</feature>
<feature type="region of interest" description="Disordered" evidence="1">
    <location>
        <begin position="576"/>
        <end position="601"/>
    </location>
</feature>
<accession>A0A1Q3E9Y6</accession>
<feature type="domain" description="Aminoglycoside phosphotransferase" evidence="2">
    <location>
        <begin position="163"/>
        <end position="268"/>
    </location>
</feature>
<organism evidence="3 4">
    <name type="scientific">Lentinula edodes</name>
    <name type="common">Shiitake mushroom</name>
    <name type="synonym">Lentinus edodes</name>
    <dbReference type="NCBI Taxonomy" id="5353"/>
    <lineage>
        <taxon>Eukaryota</taxon>
        <taxon>Fungi</taxon>
        <taxon>Dikarya</taxon>
        <taxon>Basidiomycota</taxon>
        <taxon>Agaricomycotina</taxon>
        <taxon>Agaricomycetes</taxon>
        <taxon>Agaricomycetidae</taxon>
        <taxon>Agaricales</taxon>
        <taxon>Marasmiineae</taxon>
        <taxon>Omphalotaceae</taxon>
        <taxon>Lentinula</taxon>
    </lineage>
</organism>
<dbReference type="Pfam" id="PF01636">
    <property type="entry name" value="APH"/>
    <property type="match status" value="1"/>
</dbReference>
<reference evidence="3 4" key="1">
    <citation type="submission" date="2016-08" db="EMBL/GenBank/DDBJ databases">
        <authorList>
            <consortium name="Lentinula edodes genome sequencing consortium"/>
            <person name="Sakamoto Y."/>
            <person name="Nakade K."/>
            <person name="Sato S."/>
            <person name="Yoshida Y."/>
            <person name="Miyazaki K."/>
            <person name="Natsume S."/>
            <person name="Konno N."/>
        </authorList>
    </citation>
    <scope>NUCLEOTIDE SEQUENCE [LARGE SCALE GENOMIC DNA]</scope>
    <source>
        <strain evidence="3 4">NBRC 111202</strain>
    </source>
</reference>
<keyword evidence="3" id="KW-0808">Transferase</keyword>
<dbReference type="GO" id="GO:0016740">
    <property type="term" value="F:transferase activity"/>
    <property type="evidence" value="ECO:0007669"/>
    <property type="project" value="UniProtKB-KW"/>
</dbReference>
<feature type="compositionally biased region" description="Acidic residues" evidence="1">
    <location>
        <begin position="790"/>
        <end position="799"/>
    </location>
</feature>
<protein>
    <submittedName>
        <fullName evidence="3">Phosphotransferase family protein</fullName>
    </submittedName>
</protein>
<feature type="compositionally biased region" description="Gly residues" evidence="1">
    <location>
        <begin position="694"/>
        <end position="710"/>
    </location>
</feature>
<dbReference type="STRING" id="5353.A0A1Q3E9Y6"/>
<reference evidence="3 4" key="2">
    <citation type="submission" date="2017-02" db="EMBL/GenBank/DDBJ databases">
        <title>A genome survey and senescence transcriptome analysis in Lentinula edodes.</title>
        <authorList>
            <person name="Sakamoto Y."/>
            <person name="Nakade K."/>
            <person name="Sato S."/>
            <person name="Yoshida Y."/>
            <person name="Miyazaki K."/>
            <person name="Natsume S."/>
            <person name="Konno N."/>
        </authorList>
    </citation>
    <scope>NUCLEOTIDE SEQUENCE [LARGE SCALE GENOMIC DNA]</scope>
    <source>
        <strain evidence="3 4">NBRC 111202</strain>
    </source>
</reference>
<proteinExistence type="predicted"/>
<evidence type="ECO:0000313" key="3">
    <source>
        <dbReference type="EMBL" id="GAW04036.1"/>
    </source>
</evidence>
<gene>
    <name evidence="3" type="ORF">LENED_005799</name>
</gene>
<name>A0A1Q3E9Y6_LENED</name>
<dbReference type="PANTHER" id="PTHR21310:SF13">
    <property type="entry name" value="AMINOGLYCOSIDE PHOSPHOTRANSFERASE DOMAIN-CONTAINING PROTEIN"/>
    <property type="match status" value="1"/>
</dbReference>
<dbReference type="EMBL" id="BDGU01000173">
    <property type="protein sequence ID" value="GAW04036.1"/>
    <property type="molecule type" value="Genomic_DNA"/>
</dbReference>
<feature type="region of interest" description="Disordered" evidence="1">
    <location>
        <begin position="687"/>
        <end position="726"/>
    </location>
</feature>
<dbReference type="InterPro" id="IPR002575">
    <property type="entry name" value="Aminoglycoside_PTrfase"/>
</dbReference>
<comment type="caution">
    <text evidence="3">The sequence shown here is derived from an EMBL/GenBank/DDBJ whole genome shotgun (WGS) entry which is preliminary data.</text>
</comment>
<feature type="compositionally biased region" description="Acidic residues" evidence="1">
    <location>
        <begin position="425"/>
        <end position="441"/>
    </location>
</feature>
<feature type="region of interest" description="Disordered" evidence="1">
    <location>
        <begin position="770"/>
        <end position="799"/>
    </location>
</feature>
<sequence>MRGSASALFSRYDDATARDLDTYQKGKRAQPPILSLYSELYHDPAFEHPSLSQLEKKSLFYWLVSHGDIANSFLPNSSTAKEAYMEQNLRQLKLDFNEQTEDSPPLEENEGEVLEWDWDIEHADRKAEAKADAALHGALPFEVDRKVLKDVVRENMGAEVVRIKFLSAGTFHKAYLVTLADRQQVVARVARRFMPRLKTESEVATMQYLREHTSIPVPIVYHYDSNPYNRLGGEFIIMSKARGIPLAKVYHSLSYNDLVRLLTNLAELVIPLFAHRFPELGSLYFGPNPRANTDASAPTPKALQMHYSAFPFSPTLPLSPLPSAKPSGQNSSYAFPKSTSQQEFHVGPIISWPFFGSNRGDLVHPNEINRGPWSTTQSYLESCVQREVTGVIRENEGKAAPHKLHLDPDEIMSSRHHHVKAVPGDESDDSDEWDLEESEEEWEGPGDVMYRDYRRMQRTTFLVAHTKEREDCVRKEMARWSRLMERLMKHEREVKGATTQSQALLPEEFGLDCHDLSLENVFVDSVDHHKITCIIDWESTTTRPLWACAHLPAFLQFSPFTGKIFRDVVAKMASSAPVSSSSTPTTRQGPRHSQHLSPQDKAHLAREWLQYESSGMRLRMAHRFIEWDGWEEGLANSMLGEEEHEESWFVDVTYYDSNLTSPPMTGNGTHAGSGMQTVGQPFGLDQVAEAAGPSGSGAGPGGGGGDGDQGGESILGSPLTRRKPTSKLKKLPFVSEFEKEQMLDTTGDICGGRGGELGRRLEAWLTVNGHEPNTSAPIDGPRRRWHNDDVDGVESGEPA</sequence>
<keyword evidence="4" id="KW-1185">Reference proteome</keyword>
<dbReference type="SUPFAM" id="SSF56112">
    <property type="entry name" value="Protein kinase-like (PK-like)"/>
    <property type="match status" value="1"/>
</dbReference>
<dbReference type="InterPro" id="IPR011009">
    <property type="entry name" value="Kinase-like_dom_sf"/>
</dbReference>
<feature type="compositionally biased region" description="Basic and acidic residues" evidence="1">
    <location>
        <begin position="780"/>
        <end position="789"/>
    </location>
</feature>
<feature type="region of interest" description="Disordered" evidence="1">
    <location>
        <begin position="420"/>
        <end position="441"/>
    </location>
</feature>
<dbReference type="Proteomes" id="UP000188533">
    <property type="component" value="Unassembled WGS sequence"/>
</dbReference>
<dbReference type="Gene3D" id="3.30.200.20">
    <property type="entry name" value="Phosphorylase Kinase, domain 1"/>
    <property type="match status" value="1"/>
</dbReference>
<evidence type="ECO:0000313" key="4">
    <source>
        <dbReference type="Proteomes" id="UP000188533"/>
    </source>
</evidence>